<evidence type="ECO:0000313" key="3">
    <source>
        <dbReference type="Proteomes" id="UP000076661"/>
    </source>
</evidence>
<gene>
    <name evidence="2" type="ORF">N478_02980</name>
</gene>
<accession>A0A167LPP3</accession>
<reference evidence="2 3" key="1">
    <citation type="submission" date="2013-07" db="EMBL/GenBank/DDBJ databases">
        <title>Comparative Genomic and Metabolomic Analysis of Twelve Strains of Pseudoalteromonas luteoviolacea.</title>
        <authorList>
            <person name="Vynne N.G."/>
            <person name="Mansson M."/>
            <person name="Gram L."/>
        </authorList>
    </citation>
    <scope>NUCLEOTIDE SEQUENCE [LARGE SCALE GENOMIC DNA]</scope>
    <source>
        <strain evidence="2 3">S4060-1</strain>
    </source>
</reference>
<dbReference type="EMBL" id="AUXX01000023">
    <property type="protein sequence ID" value="KZN64985.1"/>
    <property type="molecule type" value="Genomic_DNA"/>
</dbReference>
<organism evidence="2 3">
    <name type="scientific">Pseudoalteromonas luteoviolacea S4060-1</name>
    <dbReference type="NCBI Taxonomy" id="1365257"/>
    <lineage>
        <taxon>Bacteria</taxon>
        <taxon>Pseudomonadati</taxon>
        <taxon>Pseudomonadota</taxon>
        <taxon>Gammaproteobacteria</taxon>
        <taxon>Alteromonadales</taxon>
        <taxon>Pseudoalteromonadaceae</taxon>
        <taxon>Pseudoalteromonas</taxon>
    </lineage>
</organism>
<evidence type="ECO:0000256" key="1">
    <source>
        <dbReference type="SAM" id="Phobius"/>
    </source>
</evidence>
<proteinExistence type="predicted"/>
<keyword evidence="1" id="KW-1133">Transmembrane helix</keyword>
<evidence type="ECO:0000313" key="2">
    <source>
        <dbReference type="EMBL" id="KZN64985.1"/>
    </source>
</evidence>
<comment type="caution">
    <text evidence="2">The sequence shown here is derived from an EMBL/GenBank/DDBJ whole genome shotgun (WGS) entry which is preliminary data.</text>
</comment>
<sequence length="33" mass="3744">MFFVWLSETSLGIVLLYGVDIFKTSVLFKAVYG</sequence>
<dbReference type="AlphaFoldDB" id="A0A167LPP3"/>
<name>A0A167LPP3_9GAMM</name>
<protein>
    <submittedName>
        <fullName evidence="2">Uncharacterized protein</fullName>
    </submittedName>
</protein>
<keyword evidence="1" id="KW-0812">Transmembrane</keyword>
<keyword evidence="1" id="KW-0472">Membrane</keyword>
<dbReference type="Proteomes" id="UP000076661">
    <property type="component" value="Unassembled WGS sequence"/>
</dbReference>
<feature type="transmembrane region" description="Helical" evidence="1">
    <location>
        <begin position="12"/>
        <end position="32"/>
    </location>
</feature>
<dbReference type="PATRIC" id="fig|1365257.3.peg.3065"/>